<comment type="caution">
    <text evidence="6">The sequence shown here is derived from an EMBL/GenBank/DDBJ whole genome shotgun (WGS) entry which is preliminary data.</text>
</comment>
<dbReference type="InterPro" id="IPR023772">
    <property type="entry name" value="DNA-bd_HTH_TetR-type_CS"/>
</dbReference>
<dbReference type="PANTHER" id="PTHR47506">
    <property type="entry name" value="TRANSCRIPTIONAL REGULATORY PROTEIN"/>
    <property type="match status" value="1"/>
</dbReference>
<evidence type="ECO:0000256" key="3">
    <source>
        <dbReference type="ARBA" id="ARBA00023163"/>
    </source>
</evidence>
<dbReference type="Pfam" id="PF17754">
    <property type="entry name" value="TetR_C_14"/>
    <property type="match status" value="1"/>
</dbReference>
<dbReference type="Gene3D" id="1.10.10.60">
    <property type="entry name" value="Homeodomain-like"/>
    <property type="match status" value="1"/>
</dbReference>
<dbReference type="InterPro" id="IPR041347">
    <property type="entry name" value="MftR_C"/>
</dbReference>
<dbReference type="PANTHER" id="PTHR47506:SF1">
    <property type="entry name" value="HTH-TYPE TRANSCRIPTIONAL REGULATOR YJDC"/>
    <property type="match status" value="1"/>
</dbReference>
<dbReference type="PROSITE" id="PS50977">
    <property type="entry name" value="HTH_TETR_2"/>
    <property type="match status" value="1"/>
</dbReference>
<evidence type="ECO:0000259" key="5">
    <source>
        <dbReference type="PROSITE" id="PS50977"/>
    </source>
</evidence>
<gene>
    <name evidence="6" type="ORF">GCM10023169_02340</name>
</gene>
<dbReference type="PROSITE" id="PS01081">
    <property type="entry name" value="HTH_TETR_1"/>
    <property type="match status" value="1"/>
</dbReference>
<organism evidence="6 7">
    <name type="scientific">Georgenia halophila</name>
    <dbReference type="NCBI Taxonomy" id="620889"/>
    <lineage>
        <taxon>Bacteria</taxon>
        <taxon>Bacillati</taxon>
        <taxon>Actinomycetota</taxon>
        <taxon>Actinomycetes</taxon>
        <taxon>Micrococcales</taxon>
        <taxon>Bogoriellaceae</taxon>
        <taxon>Georgenia</taxon>
    </lineage>
</organism>
<feature type="DNA-binding region" description="H-T-H motif" evidence="4">
    <location>
        <begin position="42"/>
        <end position="61"/>
    </location>
</feature>
<name>A0ABP8KSY2_9MICO</name>
<reference evidence="7" key="1">
    <citation type="journal article" date="2019" name="Int. J. Syst. Evol. Microbiol.">
        <title>The Global Catalogue of Microorganisms (GCM) 10K type strain sequencing project: providing services to taxonomists for standard genome sequencing and annotation.</title>
        <authorList>
            <consortium name="The Broad Institute Genomics Platform"/>
            <consortium name="The Broad Institute Genome Sequencing Center for Infectious Disease"/>
            <person name="Wu L."/>
            <person name="Ma J."/>
        </authorList>
    </citation>
    <scope>NUCLEOTIDE SEQUENCE [LARGE SCALE GENOMIC DNA]</scope>
    <source>
        <strain evidence="7">JCM 17810</strain>
    </source>
</reference>
<dbReference type="EMBL" id="BAABGN010000001">
    <property type="protein sequence ID" value="GAA4415725.1"/>
    <property type="molecule type" value="Genomic_DNA"/>
</dbReference>
<proteinExistence type="predicted"/>
<evidence type="ECO:0000256" key="2">
    <source>
        <dbReference type="ARBA" id="ARBA00023125"/>
    </source>
</evidence>
<keyword evidence="1" id="KW-0805">Transcription regulation</keyword>
<dbReference type="InterPro" id="IPR001647">
    <property type="entry name" value="HTH_TetR"/>
</dbReference>
<evidence type="ECO:0000313" key="6">
    <source>
        <dbReference type="EMBL" id="GAA4415725.1"/>
    </source>
</evidence>
<evidence type="ECO:0000256" key="4">
    <source>
        <dbReference type="PROSITE-ProRule" id="PRU00335"/>
    </source>
</evidence>
<dbReference type="Gene3D" id="1.10.357.10">
    <property type="entry name" value="Tetracycline Repressor, domain 2"/>
    <property type="match status" value="1"/>
</dbReference>
<evidence type="ECO:0000313" key="7">
    <source>
        <dbReference type="Proteomes" id="UP001500622"/>
    </source>
</evidence>
<accession>A0ABP8KSY2</accession>
<protein>
    <submittedName>
        <fullName evidence="6">TetR family transcriptional regulator</fullName>
    </submittedName>
</protein>
<keyword evidence="2 4" id="KW-0238">DNA-binding</keyword>
<dbReference type="Proteomes" id="UP001500622">
    <property type="component" value="Unassembled WGS sequence"/>
</dbReference>
<dbReference type="InterPro" id="IPR009057">
    <property type="entry name" value="Homeodomain-like_sf"/>
</dbReference>
<evidence type="ECO:0000256" key="1">
    <source>
        <dbReference type="ARBA" id="ARBA00023015"/>
    </source>
</evidence>
<keyword evidence="7" id="KW-1185">Reference proteome</keyword>
<dbReference type="SUPFAM" id="SSF46689">
    <property type="entry name" value="Homeodomain-like"/>
    <property type="match status" value="1"/>
</dbReference>
<sequence>MPSRPSSAKNPPLWERARAGVRSEVVETAMRLFAEQGFEATTIGQIVEEAGVSRRSFFRYFGTKEDILLGDLMERGAKIAEALRERPADENPWTALEESFRTSMGDAPVPTEHDLLVSRLVVETPSLRAAHAAKHQRWQRDLAPVLVERLRQEPNAELAANAIVAAALACLETATQAWVASGGREDLERLYRQTVAVIRT</sequence>
<keyword evidence="3" id="KW-0804">Transcription</keyword>
<dbReference type="RefSeq" id="WP_345214658.1">
    <property type="nucleotide sequence ID" value="NZ_BAABGN010000001.1"/>
</dbReference>
<feature type="domain" description="HTH tetR-type" evidence="5">
    <location>
        <begin position="19"/>
        <end position="79"/>
    </location>
</feature>
<dbReference type="Pfam" id="PF00440">
    <property type="entry name" value="TetR_N"/>
    <property type="match status" value="1"/>
</dbReference>
<dbReference type="PRINTS" id="PR00455">
    <property type="entry name" value="HTHTETR"/>
</dbReference>